<proteinExistence type="predicted"/>
<accession>A0ABN9PRU7</accession>
<name>A0ABN9PRU7_9DINO</name>
<evidence type="ECO:0000313" key="1">
    <source>
        <dbReference type="EMBL" id="CAK0793172.1"/>
    </source>
</evidence>
<dbReference type="Proteomes" id="UP001189429">
    <property type="component" value="Unassembled WGS sequence"/>
</dbReference>
<reference evidence="1" key="1">
    <citation type="submission" date="2023-10" db="EMBL/GenBank/DDBJ databases">
        <authorList>
            <person name="Chen Y."/>
            <person name="Shah S."/>
            <person name="Dougan E. K."/>
            <person name="Thang M."/>
            <person name="Chan C."/>
        </authorList>
    </citation>
    <scope>NUCLEOTIDE SEQUENCE [LARGE SCALE GENOMIC DNA]</scope>
</reference>
<organism evidence="1 2">
    <name type="scientific">Prorocentrum cordatum</name>
    <dbReference type="NCBI Taxonomy" id="2364126"/>
    <lineage>
        <taxon>Eukaryota</taxon>
        <taxon>Sar</taxon>
        <taxon>Alveolata</taxon>
        <taxon>Dinophyceae</taxon>
        <taxon>Prorocentrales</taxon>
        <taxon>Prorocentraceae</taxon>
        <taxon>Prorocentrum</taxon>
    </lineage>
</organism>
<keyword evidence="2" id="KW-1185">Reference proteome</keyword>
<dbReference type="EMBL" id="CAUYUJ010000912">
    <property type="protein sequence ID" value="CAK0793172.1"/>
    <property type="molecule type" value="Genomic_DNA"/>
</dbReference>
<protein>
    <submittedName>
        <fullName evidence="1">Uncharacterized protein</fullName>
    </submittedName>
</protein>
<sequence length="150" mass="17376">MASNWFRMDKLSRENQFVQALQFLEFCCLLMDMQITEGRYVIFEHPFRALSWQHPEIVALSQRPGMKKIKFDMCMFGMVSPIEKVPLKKTTVFLTNVDALVPKMSNKTCRGTHCKHKTIEGMEGNIKLSRWAQKYPDPLCEAIAEAISEL</sequence>
<evidence type="ECO:0000313" key="2">
    <source>
        <dbReference type="Proteomes" id="UP001189429"/>
    </source>
</evidence>
<comment type="caution">
    <text evidence="1">The sequence shown here is derived from an EMBL/GenBank/DDBJ whole genome shotgun (WGS) entry which is preliminary data.</text>
</comment>
<gene>
    <name evidence="1" type="ORF">PCOR1329_LOCUS3557</name>
</gene>